<feature type="site" description="Contributes to catalysis" evidence="15">
    <location>
        <position position="976"/>
    </location>
</feature>
<feature type="region of interest" description="Disordered" evidence="16">
    <location>
        <begin position="133"/>
        <end position="166"/>
    </location>
</feature>
<evidence type="ECO:0000256" key="16">
    <source>
        <dbReference type="SAM" id="MobiDB-lite"/>
    </source>
</evidence>
<proteinExistence type="inferred from homology"/>
<feature type="compositionally biased region" description="Low complexity" evidence="16">
    <location>
        <begin position="290"/>
        <end position="312"/>
    </location>
</feature>
<evidence type="ECO:0000256" key="2">
    <source>
        <dbReference type="ARBA" id="ARBA00007738"/>
    </source>
</evidence>
<dbReference type="Pfam" id="PF00850">
    <property type="entry name" value="Hist_deacetyl"/>
    <property type="match status" value="1"/>
</dbReference>
<feature type="region of interest" description="Disordered" evidence="16">
    <location>
        <begin position="1060"/>
        <end position="1084"/>
    </location>
</feature>
<dbReference type="Gene3D" id="6.10.250.1550">
    <property type="match status" value="1"/>
</dbReference>
<dbReference type="PANTHER" id="PTHR45364:SF13">
    <property type="entry name" value="HISTONE DEACETYLASE"/>
    <property type="match status" value="1"/>
</dbReference>
<keyword evidence="10 12" id="KW-0804">Transcription</keyword>
<dbReference type="CDD" id="cd10162">
    <property type="entry name" value="ClassIIa_HDAC4_Gln-rich-N"/>
    <property type="match status" value="1"/>
</dbReference>
<dbReference type="Ensembl" id="ENSPTET00000054288.1">
    <property type="protein sequence ID" value="ENSPTEP00000040513.1"/>
    <property type="gene ID" value="ENSPTEG00000037322.1"/>
</dbReference>
<evidence type="ECO:0000256" key="14">
    <source>
        <dbReference type="PIRSR" id="PIRSR037911-2"/>
    </source>
</evidence>
<dbReference type="InterPro" id="IPR000286">
    <property type="entry name" value="HDACs"/>
</dbReference>
<protein>
    <recommendedName>
        <fullName evidence="3 12">Histone deacetylase</fullName>
        <ecNumber evidence="3 12">3.5.1.98</ecNumber>
    </recommendedName>
</protein>
<evidence type="ECO:0000256" key="15">
    <source>
        <dbReference type="PIRSR" id="PIRSR037911-3"/>
    </source>
</evidence>
<dbReference type="Gene3D" id="3.40.800.20">
    <property type="entry name" value="Histone deacetylase domain"/>
    <property type="match status" value="1"/>
</dbReference>
<keyword evidence="8 12" id="KW-0156">Chromatin regulator</keyword>
<sequence>MSSQSHPDGLSGRDQPVELLNPARVNHMPSTVDVATALPLQVAPSAVPMDLRLDHQFSLPVAEPALREQQLQQELLALKQKQQIQRQILIAEFQRQHEQLSRQHEAQLHEHIKQQQEMLAMKHQQELLEHQRKLERHRQEQELEKQHREQKLQQLKNKEKGKESAVASTEVKMKLQEFVLNKKKALAHRNLNHCISSDPRYWYGKTQHSSLDQSSPPQSGVSTSYNHPVLGMYDAKDDFPLRKTASEPNLKLRSRLKQKVAERRSSPLLRRKDGPVVTALKKRPLDVTDSACSSAPGSGPSSPNNSSGSVSAENGIAPAVPSIPAETSLAHRLVTREGSAAPLPLYTSPSLPNITLGLPATGPAAGTAGQQDAERLALPALQQRLSLFPGTHLTPYLSTSPLERDGGAAHSPLLQHMVLLEQPPAQAPLVTGLGALPLHAQSLVGADRVSPSIHKLRQHRPLGRTQSAPLPQNAQALQHLVIQQQHQQFLEKHKQQFQQQQLHMNKIIPKPSEPARQPESHPEETEEELREHQALLDEPYLDRLPAQKEAHAPAGVQVKQEPIESDDEEAEPPREVEPGQRQPSEQELLFRQQALLLEQQRIHQLRNYQASMEAAGIPVSFGSHRPLSRAQSSPASATFPVSVQEPPTKPRFTTGLVYDTLMLKHQCTCGSSSSHPEHAGRIQSIWSRLQETGLRGKCECIRGRKATLEELQTVHSEAHTLLYGTNPLNRQKLDSKKLLGSLASVFVRLPCGGVGVDSDTIWNEVHSAGAARLAVGCVVELVFKVATGELKNGFAVVRPPGHHAEESTPMGFCYFNSVAVAAKLLQQRLSVSKILIVDWDVHHGNGTQQAFYSDPSVLYVSLHRYDDGNFFPGSGAPDEVGTGPGVGFNVNMAFTGGLDPPMGDAEYLAAFRTVVMPIASEFAPDVVLVSSGFDAVEGHPTPLGGYNLSARCFGYLTKQLMGLAGGRIVLALEGGHDLTAICDASEACVSALLGNELDPLPEKVLQQRPNANAVRSMEKVMEIHSKYWRCLQRATSTAGRSLIEAQTCENEEAETVTAMASLSVGVKPAEKRPDEEPMEEEPPL</sequence>
<feature type="compositionally biased region" description="Basic and acidic residues" evidence="16">
    <location>
        <begin position="516"/>
        <end position="531"/>
    </location>
</feature>
<dbReference type="CDD" id="cd10006">
    <property type="entry name" value="HDAC4"/>
    <property type="match status" value="1"/>
</dbReference>
<feature type="region of interest" description="Disordered" evidence="16">
    <location>
        <begin position="240"/>
        <end position="315"/>
    </location>
</feature>
<evidence type="ECO:0000259" key="18">
    <source>
        <dbReference type="Pfam" id="PF12203"/>
    </source>
</evidence>
<feature type="domain" description="Histone deacetylase glutamine rich N-terminal" evidence="18">
    <location>
        <begin position="62"/>
        <end position="152"/>
    </location>
</feature>
<reference evidence="19" key="1">
    <citation type="submission" date="2025-05" db="UniProtKB">
        <authorList>
            <consortium name="Ensembl"/>
        </authorList>
    </citation>
    <scope>IDENTIFICATION</scope>
</reference>
<dbReference type="Proteomes" id="UP000694416">
    <property type="component" value="Unplaced"/>
</dbReference>
<keyword evidence="20" id="KW-1185">Reference proteome</keyword>
<evidence type="ECO:0000259" key="17">
    <source>
        <dbReference type="Pfam" id="PF00850"/>
    </source>
</evidence>
<evidence type="ECO:0000313" key="19">
    <source>
        <dbReference type="Ensembl" id="ENSPTEP00000040521.1"/>
    </source>
</evidence>
<dbReference type="InterPro" id="IPR023696">
    <property type="entry name" value="Ureohydrolase_dom_sf"/>
</dbReference>
<evidence type="ECO:0000256" key="12">
    <source>
        <dbReference type="PIRNR" id="PIRNR037911"/>
    </source>
</evidence>
<keyword evidence="9 12" id="KW-0805">Transcription regulation</keyword>
<dbReference type="Pfam" id="PF12203">
    <property type="entry name" value="HDAC4_Gln"/>
    <property type="match status" value="1"/>
</dbReference>
<comment type="subcellular location">
    <subcellularLocation>
        <location evidence="1 12">Nucleus</location>
    </subcellularLocation>
</comment>
<evidence type="ECO:0000256" key="13">
    <source>
        <dbReference type="PIRSR" id="PIRSR037911-1"/>
    </source>
</evidence>
<dbReference type="PANTHER" id="PTHR45364">
    <property type="entry name" value="HISTONE DEACETYLASE 9-RELATED"/>
    <property type="match status" value="1"/>
</dbReference>
<evidence type="ECO:0000256" key="11">
    <source>
        <dbReference type="ARBA" id="ARBA00023242"/>
    </source>
</evidence>
<dbReference type="EC" id="3.5.1.98" evidence="3 12"/>
<feature type="region of interest" description="Disordered" evidence="16">
    <location>
        <begin position="509"/>
        <end position="531"/>
    </location>
</feature>
<dbReference type="InterPro" id="IPR037138">
    <property type="entry name" value="His_deacetylse_dom_sf"/>
</dbReference>
<evidence type="ECO:0000256" key="9">
    <source>
        <dbReference type="ARBA" id="ARBA00023015"/>
    </source>
</evidence>
<comment type="function">
    <text evidence="12">Responsible for the deacetylation of lysine residues on the N-terminal part of the core histones (H2A, H2B, H3 and H4). Histone deacetylation gives a tag for epigenetic repression and plays an important role in transcriptional regulation, cell cycle progression and developmental events.</text>
</comment>
<evidence type="ECO:0000256" key="10">
    <source>
        <dbReference type="ARBA" id="ARBA00023163"/>
    </source>
</evidence>
<comment type="similarity">
    <text evidence="2 12">Belongs to the histone deacetylase family. HD type 2 subfamily.</text>
</comment>
<feature type="region of interest" description="Disordered" evidence="16">
    <location>
        <begin position="206"/>
        <end position="226"/>
    </location>
</feature>
<gene>
    <name evidence="19" type="primary">HDAC4</name>
</gene>
<dbReference type="InterPro" id="IPR023801">
    <property type="entry name" value="His_deacetylse_dom"/>
</dbReference>
<keyword evidence="4 12" id="KW-0678">Repressor</keyword>
<accession>A0A8C9IQN7</accession>
<name>A0A8C9IQN7_9PRIM</name>
<evidence type="ECO:0000256" key="8">
    <source>
        <dbReference type="ARBA" id="ARBA00022853"/>
    </source>
</evidence>
<evidence type="ECO:0000256" key="5">
    <source>
        <dbReference type="ARBA" id="ARBA00022723"/>
    </source>
</evidence>
<evidence type="ECO:0000313" key="20">
    <source>
        <dbReference type="Proteomes" id="UP000694416"/>
    </source>
</evidence>
<dbReference type="GO" id="GO:0140297">
    <property type="term" value="F:DNA-binding transcription factor binding"/>
    <property type="evidence" value="ECO:0007669"/>
    <property type="project" value="UniProtKB-ARBA"/>
</dbReference>
<feature type="binding site" evidence="14">
    <location>
        <position position="667"/>
    </location>
    <ligand>
        <name>Zn(2+)</name>
        <dbReference type="ChEBI" id="CHEBI:29105"/>
    </ligand>
</feature>
<organism evidence="19 20">
    <name type="scientific">Piliocolobus tephrosceles</name>
    <name type="common">Ugandan red Colobus</name>
    <dbReference type="NCBI Taxonomy" id="591936"/>
    <lineage>
        <taxon>Eukaryota</taxon>
        <taxon>Metazoa</taxon>
        <taxon>Chordata</taxon>
        <taxon>Craniata</taxon>
        <taxon>Vertebrata</taxon>
        <taxon>Euteleostomi</taxon>
        <taxon>Mammalia</taxon>
        <taxon>Eutheria</taxon>
        <taxon>Euarchontoglires</taxon>
        <taxon>Primates</taxon>
        <taxon>Haplorrhini</taxon>
        <taxon>Catarrhini</taxon>
        <taxon>Cercopithecidae</taxon>
        <taxon>Colobinae</taxon>
        <taxon>Piliocolobus</taxon>
    </lineage>
</organism>
<dbReference type="AlphaFoldDB" id="A0A8C9IQN7"/>
<dbReference type="RefSeq" id="XP_023084462.1">
    <property type="nucleotide sequence ID" value="XM_023228694.2"/>
</dbReference>
<feature type="binding site" evidence="14">
    <location>
        <position position="751"/>
    </location>
    <ligand>
        <name>Zn(2+)</name>
        <dbReference type="ChEBI" id="CHEBI:29105"/>
    </ligand>
</feature>
<keyword evidence="5 14" id="KW-0479">Metal-binding</keyword>
<dbReference type="GO" id="GO:0141221">
    <property type="term" value="F:histone deacetylase activity, hydrolytic mechanism"/>
    <property type="evidence" value="ECO:0007669"/>
    <property type="project" value="UniProtKB-EC"/>
</dbReference>
<dbReference type="SUPFAM" id="SSF52768">
    <property type="entry name" value="Arginase/deacetylase"/>
    <property type="match status" value="1"/>
</dbReference>
<keyword evidence="6 12" id="KW-0378">Hydrolase</keyword>
<feature type="region of interest" description="Disordered" evidence="16">
    <location>
        <begin position="549"/>
        <end position="585"/>
    </location>
</feature>
<evidence type="ECO:0000256" key="7">
    <source>
        <dbReference type="ARBA" id="ARBA00022833"/>
    </source>
</evidence>
<feature type="binding site" evidence="14">
    <location>
        <position position="675"/>
    </location>
    <ligand>
        <name>Zn(2+)</name>
        <dbReference type="ChEBI" id="CHEBI:29105"/>
    </ligand>
</feature>
<feature type="binding site" evidence="14">
    <location>
        <position position="669"/>
    </location>
    <ligand>
        <name>Zn(2+)</name>
        <dbReference type="ChEBI" id="CHEBI:29105"/>
    </ligand>
</feature>
<dbReference type="GeneID" id="111553726"/>
<evidence type="ECO:0000256" key="6">
    <source>
        <dbReference type="ARBA" id="ARBA00022801"/>
    </source>
</evidence>
<dbReference type="FunFam" id="3.40.800.20:FF:000002">
    <property type="entry name" value="Histone deacetylase"/>
    <property type="match status" value="1"/>
</dbReference>
<evidence type="ECO:0000256" key="1">
    <source>
        <dbReference type="ARBA" id="ARBA00004123"/>
    </source>
</evidence>
<feature type="compositionally biased region" description="Basic and acidic residues" evidence="16">
    <location>
        <begin position="259"/>
        <end position="274"/>
    </location>
</feature>
<dbReference type="PRINTS" id="PR01270">
    <property type="entry name" value="HDASUPER"/>
</dbReference>
<evidence type="ECO:0000256" key="3">
    <source>
        <dbReference type="ARBA" id="ARBA00012111"/>
    </source>
</evidence>
<dbReference type="CTD" id="9759"/>
<evidence type="ECO:0000256" key="4">
    <source>
        <dbReference type="ARBA" id="ARBA00022491"/>
    </source>
</evidence>
<dbReference type="PIRSF" id="PIRSF037911">
    <property type="entry name" value="HDAC_II_euk"/>
    <property type="match status" value="1"/>
</dbReference>
<dbReference type="InterPro" id="IPR024643">
    <property type="entry name" value="Hist_deacetylase_Gln_rich_N"/>
</dbReference>
<feature type="domain" description="Histone deacetylase" evidence="17">
    <location>
        <begin position="675"/>
        <end position="992"/>
    </location>
</feature>
<dbReference type="Ensembl" id="ENSPTET00000054296.1">
    <property type="protein sequence ID" value="ENSPTEP00000040521.1"/>
    <property type="gene ID" value="ENSPTEG00000037322.1"/>
</dbReference>
<dbReference type="InterPro" id="IPR046949">
    <property type="entry name" value="HDAC4/5/7/9"/>
</dbReference>
<keyword evidence="11" id="KW-0539">Nucleus</keyword>
<dbReference type="GO" id="GO:0005634">
    <property type="term" value="C:nucleus"/>
    <property type="evidence" value="ECO:0007669"/>
    <property type="project" value="UniProtKB-SubCell"/>
</dbReference>
<dbReference type="GO" id="GO:0000122">
    <property type="term" value="P:negative regulation of transcription by RNA polymerase II"/>
    <property type="evidence" value="ECO:0007669"/>
    <property type="project" value="InterPro"/>
</dbReference>
<comment type="catalytic activity">
    <reaction evidence="12">
        <text>N(6)-acetyl-L-lysyl-[histone] + H2O = L-lysyl-[histone] + acetate</text>
        <dbReference type="Rhea" id="RHEA:58196"/>
        <dbReference type="Rhea" id="RHEA-COMP:9845"/>
        <dbReference type="Rhea" id="RHEA-COMP:11338"/>
        <dbReference type="ChEBI" id="CHEBI:15377"/>
        <dbReference type="ChEBI" id="CHEBI:29969"/>
        <dbReference type="ChEBI" id="CHEBI:30089"/>
        <dbReference type="ChEBI" id="CHEBI:61930"/>
        <dbReference type="EC" id="3.5.1.98"/>
    </reaction>
</comment>
<dbReference type="GO" id="GO:0046872">
    <property type="term" value="F:metal ion binding"/>
    <property type="evidence" value="ECO:0007669"/>
    <property type="project" value="UniProtKB-KW"/>
</dbReference>
<keyword evidence="7 14" id="KW-0862">Zinc</keyword>
<feature type="compositionally biased region" description="Basic and acidic residues" evidence="16">
    <location>
        <begin position="133"/>
        <end position="163"/>
    </location>
</feature>
<feature type="active site" evidence="13">
    <location>
        <position position="803"/>
    </location>
</feature>